<feature type="domain" description="NfeD integral membrane" evidence="7">
    <location>
        <begin position="15"/>
        <end position="128"/>
    </location>
</feature>
<keyword evidence="3 5" id="KW-1133">Transmembrane helix</keyword>
<dbReference type="InterPro" id="IPR010545">
    <property type="entry name" value="SPP"/>
</dbReference>
<keyword evidence="8" id="KW-0645">Protease</keyword>
<feature type="transmembrane region" description="Helical" evidence="5">
    <location>
        <begin position="39"/>
        <end position="56"/>
    </location>
</feature>
<dbReference type="GO" id="GO:0016020">
    <property type="term" value="C:membrane"/>
    <property type="evidence" value="ECO:0007669"/>
    <property type="project" value="InterPro"/>
</dbReference>
<proteinExistence type="predicted"/>
<feature type="transmembrane region" description="Helical" evidence="5">
    <location>
        <begin position="62"/>
        <end position="81"/>
    </location>
</feature>
<feature type="transmembrane region" description="Helical" evidence="5">
    <location>
        <begin position="369"/>
        <end position="387"/>
    </location>
</feature>
<dbReference type="PANTHER" id="PTHR33507:SF4">
    <property type="entry name" value="NODULATION COMPETITIVENESS PROTEIN NFED"/>
    <property type="match status" value="1"/>
</dbReference>
<dbReference type="Proteomes" id="UP000197025">
    <property type="component" value="Unassembled WGS sequence"/>
</dbReference>
<evidence type="ECO:0000313" key="9">
    <source>
        <dbReference type="Proteomes" id="UP000197025"/>
    </source>
</evidence>
<comment type="subcellular location">
    <subcellularLocation>
        <location evidence="1">Endomembrane system</location>
        <topology evidence="1">Multi-pass membrane protein</topology>
    </subcellularLocation>
</comment>
<feature type="transmembrane region" description="Helical" evidence="5">
    <location>
        <begin position="393"/>
        <end position="413"/>
    </location>
</feature>
<dbReference type="OrthoDB" id="9806253at2"/>
<name>A0A212QJQ7_9CHLR</name>
<feature type="transmembrane region" description="Helical" evidence="5">
    <location>
        <begin position="281"/>
        <end position="302"/>
    </location>
</feature>
<feature type="transmembrane region" description="Helical" evidence="5">
    <location>
        <begin position="15"/>
        <end position="32"/>
    </location>
</feature>
<keyword evidence="9" id="KW-1185">Reference proteome</keyword>
<feature type="transmembrane region" description="Helical" evidence="5">
    <location>
        <begin position="86"/>
        <end position="105"/>
    </location>
</feature>
<dbReference type="SUPFAM" id="SSF141322">
    <property type="entry name" value="NfeD domain-like"/>
    <property type="match status" value="1"/>
</dbReference>
<feature type="transmembrane region" description="Helical" evidence="5">
    <location>
        <begin position="336"/>
        <end position="357"/>
    </location>
</feature>
<feature type="transmembrane region" description="Helical" evidence="5">
    <location>
        <begin position="446"/>
        <end position="465"/>
    </location>
</feature>
<feature type="transmembrane region" description="Helical" evidence="5">
    <location>
        <begin position="500"/>
        <end position="519"/>
    </location>
</feature>
<dbReference type="GO" id="GO:0012505">
    <property type="term" value="C:endomembrane system"/>
    <property type="evidence" value="ECO:0007669"/>
    <property type="project" value="UniProtKB-SubCell"/>
</dbReference>
<evidence type="ECO:0000256" key="3">
    <source>
        <dbReference type="ARBA" id="ARBA00022989"/>
    </source>
</evidence>
<protein>
    <submittedName>
        <fullName evidence="8">Membrane-bound serine protease (ClpP class)</fullName>
    </submittedName>
</protein>
<dbReference type="GO" id="GO:0042500">
    <property type="term" value="F:aspartic endopeptidase activity, intramembrane cleaving"/>
    <property type="evidence" value="ECO:0007669"/>
    <property type="project" value="InterPro"/>
</dbReference>
<sequence length="525" mass="54302">MDLLQLLWGWLADPNVAYLLLVGGILAAVAAWSIPGTGLAEGLAVLLLGLAVIGLLRLPVSAAGLLLILLGSLLFLGEIYLQSGGYLGLSGALALGLGGLFLLPPGAGQRVAPAILIGTALAGAAASFGLAHLMRQIGRRPPLQSPERLIGAEGIAQTDLDPEGTVWVRGETWTARAVGERIAAGERVRVVAVQGLRLQVARVAPPPEAGEPSADAPDPVPGSIGPTGIGGAMAVLLSVHFLAVLGSGFPPNSQNPAPGEALEAVRRLSERLAARPIGDQMAFAVPLALIPIATGALLALFLQLRDRRFLSRILSFALLASFGAALFFALHELLSALLAAPPPVWADLVLGGLTVGLIREGRRRSSWALSNLTGLLACSGAVIYLGSLLPPPAAAALLLIMILYDVLAVHVLGHMQQLARWAFEERLPMLFIIPLEIPRAKTQGPILAMGFGDAVLPAVLTLSALREHPAPWPAIGTLIGILAGQLLLTARLSARRQVQAGLPFLAGGALLGYSLGYLLSTGGFG</sequence>
<keyword evidence="8" id="KW-0378">Hydrolase</keyword>
<feature type="domain" description="NfeD-like C-terminal" evidence="6">
    <location>
        <begin position="147"/>
        <end position="201"/>
    </location>
</feature>
<evidence type="ECO:0000256" key="4">
    <source>
        <dbReference type="ARBA" id="ARBA00023136"/>
    </source>
</evidence>
<dbReference type="InterPro" id="IPR006639">
    <property type="entry name" value="Preselin/SPP"/>
</dbReference>
<keyword evidence="2 5" id="KW-0812">Transmembrane</keyword>
<accession>A0A212QJQ7</accession>
<organism evidence="8 9">
    <name type="scientific">Thermoflexus hugenholtzii JAD2</name>
    <dbReference type="NCBI Taxonomy" id="877466"/>
    <lineage>
        <taxon>Bacteria</taxon>
        <taxon>Bacillati</taxon>
        <taxon>Chloroflexota</taxon>
        <taxon>Thermoflexia</taxon>
        <taxon>Thermoflexales</taxon>
        <taxon>Thermoflexaceae</taxon>
        <taxon>Thermoflexus</taxon>
    </lineage>
</organism>
<evidence type="ECO:0000256" key="5">
    <source>
        <dbReference type="SAM" id="Phobius"/>
    </source>
</evidence>
<evidence type="ECO:0000256" key="1">
    <source>
        <dbReference type="ARBA" id="ARBA00004127"/>
    </source>
</evidence>
<dbReference type="Pfam" id="PF01957">
    <property type="entry name" value="NfeD"/>
    <property type="match status" value="1"/>
</dbReference>
<dbReference type="InParanoid" id="A0A212QJQ7"/>
<feature type="transmembrane region" description="Helical" evidence="5">
    <location>
        <begin position="229"/>
        <end position="249"/>
    </location>
</feature>
<dbReference type="SMART" id="SM00730">
    <property type="entry name" value="PSN"/>
    <property type="match status" value="1"/>
</dbReference>
<feature type="transmembrane region" description="Helical" evidence="5">
    <location>
        <begin position="309"/>
        <end position="330"/>
    </location>
</feature>
<dbReference type="InterPro" id="IPR052165">
    <property type="entry name" value="Membrane_assoc_protease"/>
</dbReference>
<dbReference type="EMBL" id="FYEK01000007">
    <property type="protein sequence ID" value="SNB59545.1"/>
    <property type="molecule type" value="Genomic_DNA"/>
</dbReference>
<dbReference type="Gene3D" id="2.40.50.140">
    <property type="entry name" value="Nucleic acid-binding proteins"/>
    <property type="match status" value="1"/>
</dbReference>
<dbReference type="AlphaFoldDB" id="A0A212QJQ7"/>
<dbReference type="Pfam" id="PF24961">
    <property type="entry name" value="NfeD_membrane"/>
    <property type="match status" value="1"/>
</dbReference>
<feature type="transmembrane region" description="Helical" evidence="5">
    <location>
        <begin position="111"/>
        <end position="133"/>
    </location>
</feature>
<evidence type="ECO:0000259" key="7">
    <source>
        <dbReference type="Pfam" id="PF24961"/>
    </source>
</evidence>
<dbReference type="GO" id="GO:0006508">
    <property type="term" value="P:proteolysis"/>
    <property type="evidence" value="ECO:0007669"/>
    <property type="project" value="UniProtKB-KW"/>
</dbReference>
<reference evidence="9" key="1">
    <citation type="submission" date="2017-06" db="EMBL/GenBank/DDBJ databases">
        <authorList>
            <person name="Varghese N."/>
            <person name="Submissions S."/>
        </authorList>
    </citation>
    <scope>NUCLEOTIDE SEQUENCE [LARGE SCALE GENOMIC DNA]</scope>
    <source>
        <strain evidence="9">JAD2</strain>
    </source>
</reference>
<feature type="transmembrane region" description="Helical" evidence="5">
    <location>
        <begin position="471"/>
        <end position="488"/>
    </location>
</feature>
<dbReference type="RefSeq" id="WP_088570254.1">
    <property type="nucleotide sequence ID" value="NZ_FYEK01000007.1"/>
</dbReference>
<evidence type="ECO:0000259" key="6">
    <source>
        <dbReference type="Pfam" id="PF01957"/>
    </source>
</evidence>
<dbReference type="PANTHER" id="PTHR33507">
    <property type="entry name" value="INNER MEMBRANE PROTEIN YBBJ"/>
    <property type="match status" value="1"/>
</dbReference>
<evidence type="ECO:0000256" key="2">
    <source>
        <dbReference type="ARBA" id="ARBA00022692"/>
    </source>
</evidence>
<dbReference type="InterPro" id="IPR012340">
    <property type="entry name" value="NA-bd_OB-fold"/>
</dbReference>
<dbReference type="InterPro" id="IPR002810">
    <property type="entry name" value="NfeD-like_C"/>
</dbReference>
<gene>
    <name evidence="8" type="ORF">SAMN02746019_00024710</name>
</gene>
<evidence type="ECO:0000313" key="8">
    <source>
        <dbReference type="EMBL" id="SNB59545.1"/>
    </source>
</evidence>
<dbReference type="Pfam" id="PF06550">
    <property type="entry name" value="SPP"/>
    <property type="match status" value="1"/>
</dbReference>
<dbReference type="InterPro" id="IPR056739">
    <property type="entry name" value="NfeD_membrane"/>
</dbReference>
<keyword evidence="4 5" id="KW-0472">Membrane</keyword>